<dbReference type="EMBL" id="CAEZYK010000102">
    <property type="protein sequence ID" value="CAB4732825.1"/>
    <property type="molecule type" value="Genomic_DNA"/>
</dbReference>
<evidence type="ECO:0000313" key="3">
    <source>
        <dbReference type="EMBL" id="CAB4899037.1"/>
    </source>
</evidence>
<keyword evidence="1" id="KW-1133">Transmembrane helix</keyword>
<evidence type="ECO:0000313" key="4">
    <source>
        <dbReference type="EMBL" id="CAB4990158.1"/>
    </source>
</evidence>
<dbReference type="AlphaFoldDB" id="A0A6J6SE34"/>
<feature type="transmembrane region" description="Helical" evidence="1">
    <location>
        <begin position="104"/>
        <end position="136"/>
    </location>
</feature>
<reference evidence="2" key="1">
    <citation type="submission" date="2020-05" db="EMBL/GenBank/DDBJ databases">
        <authorList>
            <person name="Chiriac C."/>
            <person name="Salcher M."/>
            <person name="Ghai R."/>
            <person name="Kavagutti S V."/>
        </authorList>
    </citation>
    <scope>NUCLEOTIDE SEQUENCE</scope>
</reference>
<dbReference type="EMBL" id="CAFBMM010000009">
    <property type="protein sequence ID" value="CAB4899037.1"/>
    <property type="molecule type" value="Genomic_DNA"/>
</dbReference>
<feature type="transmembrane region" description="Helical" evidence="1">
    <location>
        <begin position="60"/>
        <end position="84"/>
    </location>
</feature>
<accession>A0A6J6SE34</accession>
<dbReference type="Pfam" id="PF06161">
    <property type="entry name" value="DUF975"/>
    <property type="match status" value="1"/>
</dbReference>
<keyword evidence="1" id="KW-0472">Membrane</keyword>
<dbReference type="EMBL" id="CAFBPQ010000008">
    <property type="protein sequence ID" value="CAB5017250.1"/>
    <property type="molecule type" value="Genomic_DNA"/>
</dbReference>
<feature type="transmembrane region" description="Helical" evidence="1">
    <location>
        <begin position="166"/>
        <end position="199"/>
    </location>
</feature>
<organism evidence="2">
    <name type="scientific">freshwater metagenome</name>
    <dbReference type="NCBI Taxonomy" id="449393"/>
    <lineage>
        <taxon>unclassified sequences</taxon>
        <taxon>metagenomes</taxon>
        <taxon>ecological metagenomes</taxon>
    </lineage>
</organism>
<evidence type="ECO:0000256" key="1">
    <source>
        <dbReference type="SAM" id="Phobius"/>
    </source>
</evidence>
<proteinExistence type="predicted"/>
<feature type="transmembrane region" description="Helical" evidence="1">
    <location>
        <begin position="30"/>
        <end position="53"/>
    </location>
</feature>
<name>A0A6J6SE34_9ZZZZ</name>
<evidence type="ECO:0000313" key="5">
    <source>
        <dbReference type="EMBL" id="CAB5017250.1"/>
    </source>
</evidence>
<dbReference type="PANTHER" id="PTHR40076:SF1">
    <property type="entry name" value="MEMBRANE PROTEIN"/>
    <property type="match status" value="1"/>
</dbReference>
<protein>
    <submittedName>
        <fullName evidence="2">Unannotated protein</fullName>
    </submittedName>
</protein>
<dbReference type="PANTHER" id="PTHR40076">
    <property type="entry name" value="MEMBRANE PROTEIN-RELATED"/>
    <property type="match status" value="1"/>
</dbReference>
<keyword evidence="1" id="KW-0812">Transmembrane</keyword>
<gene>
    <name evidence="2" type="ORF">UFOPK2683_01389</name>
    <name evidence="3" type="ORF">UFOPK3605_00377</name>
    <name evidence="4" type="ORF">UFOPK3897_01684</name>
    <name evidence="5" type="ORF">UFOPK4121_00429</name>
</gene>
<dbReference type="EMBL" id="CAFBOF010000072">
    <property type="protein sequence ID" value="CAB4990158.1"/>
    <property type="molecule type" value="Genomic_DNA"/>
</dbReference>
<dbReference type="InterPro" id="IPR010380">
    <property type="entry name" value="DUF975"/>
</dbReference>
<sequence>MTQSSPAVPSGSYRVGDSISYGWNAFLKNIGPMILITLVILAVQVLLNVVVGADAGVARIILQLVAFIVGLILGMGLIRASLAITDGVKPEVSMLAHTAGLGSYLVAAIIFGIAVFVGLILFIIPGIIVSLIFMFYGYAIVQNPSTSPIDALKRSAEITKGHRWQLLGLVVLLIIINVIGAILCGIGLLFTYGITAIAVAHAYKSLSGQPIAAIA</sequence>
<evidence type="ECO:0000313" key="2">
    <source>
        <dbReference type="EMBL" id="CAB4732825.1"/>
    </source>
</evidence>